<dbReference type="Proteomes" id="UP000012174">
    <property type="component" value="Unassembled WGS sequence"/>
</dbReference>
<accession>M7SV90</accession>
<dbReference type="KEGG" id="ela:UCREL1_4546"/>
<name>M7SV90_EUTLA</name>
<protein>
    <recommendedName>
        <fullName evidence="3">F-box domain-containing protein</fullName>
    </recommendedName>
</protein>
<organism evidence="1 2">
    <name type="scientific">Eutypa lata (strain UCR-EL1)</name>
    <name type="common">Grapevine dieback disease fungus</name>
    <name type="synonym">Eutypa armeniacae</name>
    <dbReference type="NCBI Taxonomy" id="1287681"/>
    <lineage>
        <taxon>Eukaryota</taxon>
        <taxon>Fungi</taxon>
        <taxon>Dikarya</taxon>
        <taxon>Ascomycota</taxon>
        <taxon>Pezizomycotina</taxon>
        <taxon>Sordariomycetes</taxon>
        <taxon>Xylariomycetidae</taxon>
        <taxon>Xylariales</taxon>
        <taxon>Diatrypaceae</taxon>
        <taxon>Eutypa</taxon>
    </lineage>
</organism>
<proteinExistence type="predicted"/>
<evidence type="ECO:0000313" key="1">
    <source>
        <dbReference type="EMBL" id="EMR68443.1"/>
    </source>
</evidence>
<gene>
    <name evidence="1" type="ORF">UCREL1_4546</name>
</gene>
<evidence type="ECO:0000313" key="2">
    <source>
        <dbReference type="Proteomes" id="UP000012174"/>
    </source>
</evidence>
<dbReference type="OrthoDB" id="4734707at2759"/>
<dbReference type="AlphaFoldDB" id="M7SV90"/>
<sequence>MESSVALCPPLPLELWTEIMINVTPPEALPQVWFNCRSASRAIKKATETAFREHHLKGALLWFLCPVELWVIKDDVSIEMPSFGHRLFYDETDKHDANMAVFREEPEDDEKLRLASGRVSRFKCLDVDIRYPDGGGAPYKDVWLLGWRMVMESFFRRPHTRSSPGGVVVDRDALFTISDMCFLFDADRRLSPDAARWEKEEVKIAVPFHWLLSQAFNGAPKDGRHRGIEGGGSEDVLSLRRTVE</sequence>
<evidence type="ECO:0008006" key="3">
    <source>
        <dbReference type="Google" id="ProtNLM"/>
    </source>
</evidence>
<dbReference type="EMBL" id="KB706239">
    <property type="protein sequence ID" value="EMR68443.1"/>
    <property type="molecule type" value="Genomic_DNA"/>
</dbReference>
<dbReference type="HOGENOM" id="CLU_1138007_0_0_1"/>
<reference evidence="2" key="1">
    <citation type="journal article" date="2013" name="Genome Announc.">
        <title>Draft genome sequence of the grapevine dieback fungus Eutypa lata UCR-EL1.</title>
        <authorList>
            <person name="Blanco-Ulate B."/>
            <person name="Rolshausen P.E."/>
            <person name="Cantu D."/>
        </authorList>
    </citation>
    <scope>NUCLEOTIDE SEQUENCE [LARGE SCALE GENOMIC DNA]</scope>
    <source>
        <strain evidence="2">UCR-EL1</strain>
    </source>
</reference>
<keyword evidence="2" id="KW-1185">Reference proteome</keyword>